<reference evidence="1" key="1">
    <citation type="submission" date="2023-10" db="EMBL/GenBank/DDBJ databases">
        <title>Whole genome sequencing of actinobacterial strain Amycolatopsis sp. (BCA-696) identifies the underlying plant growth-promoting genes.</title>
        <authorList>
            <person name="Gandham P."/>
            <person name="Vadla N."/>
            <person name="Saji A."/>
            <person name="Srinivas V."/>
            <person name="Ruperao P."/>
            <person name="Selvanayagam S."/>
            <person name="Saxena R.K."/>
            <person name="Rathore A."/>
            <person name="Gopalakrishnan S."/>
            <person name="Thakur V."/>
        </authorList>
    </citation>
    <scope>NUCLEOTIDE SEQUENCE</scope>
    <source>
        <strain evidence="1">BCA-696</strain>
    </source>
</reference>
<gene>
    <name evidence="1" type="ORF">LCL61_23190</name>
</gene>
<name>A0ACD5BGP2_9PSEU</name>
<evidence type="ECO:0000313" key="2">
    <source>
        <dbReference type="Proteomes" id="UP001456344"/>
    </source>
</evidence>
<organism evidence="1 2">
    <name type="scientific">Amycolatopsis coloradensis</name>
    <dbReference type="NCBI Taxonomy" id="76021"/>
    <lineage>
        <taxon>Bacteria</taxon>
        <taxon>Bacillati</taxon>
        <taxon>Actinomycetota</taxon>
        <taxon>Actinomycetes</taxon>
        <taxon>Pseudonocardiales</taxon>
        <taxon>Pseudonocardiaceae</taxon>
        <taxon>Amycolatopsis</taxon>
    </lineage>
</organism>
<dbReference type="Proteomes" id="UP001456344">
    <property type="component" value="Chromosome"/>
</dbReference>
<dbReference type="EMBL" id="CP150484">
    <property type="protein sequence ID" value="WYW18452.1"/>
    <property type="molecule type" value="Genomic_DNA"/>
</dbReference>
<accession>A0ACD5BGP2</accession>
<proteinExistence type="predicted"/>
<evidence type="ECO:0000313" key="1">
    <source>
        <dbReference type="EMBL" id="WYW18452.1"/>
    </source>
</evidence>
<keyword evidence="2" id="KW-1185">Reference proteome</keyword>
<sequence length="212" mass="21660">MRRQVIIIALGAATALTVAACSGSGATPGTSTPAPPTTPAASSGQELPYAGAPKVSMPLPESIFSGDPCADTLNADQILKAVGKPSETKRVDADTVGPGCQWLNKSTTGQVTMRYATKLPGGLSAIYENVKPKAEIWKPISSLQGFPAVAYVSPSGGSPTEFCQISIGATDSTTIEVSVFLSLNSEGKKDPCESANTVADLVMTSLRAKAGV</sequence>
<protein>
    <submittedName>
        <fullName evidence="1">DUF3558 domain-containing protein</fullName>
    </submittedName>
</protein>